<dbReference type="CDD" id="cd01949">
    <property type="entry name" value="GGDEF"/>
    <property type="match status" value="1"/>
</dbReference>
<dbReference type="EMBL" id="DTMF01000069">
    <property type="protein sequence ID" value="HGF33289.1"/>
    <property type="molecule type" value="Genomic_DNA"/>
</dbReference>
<dbReference type="Pfam" id="PF00990">
    <property type="entry name" value="GGDEF"/>
    <property type="match status" value="1"/>
</dbReference>
<dbReference type="PANTHER" id="PTHR45138">
    <property type="entry name" value="REGULATORY COMPONENTS OF SENSORY TRANSDUCTION SYSTEM"/>
    <property type="match status" value="1"/>
</dbReference>
<evidence type="ECO:0000259" key="3">
    <source>
        <dbReference type="PROSITE" id="PS50887"/>
    </source>
</evidence>
<name>A0A7C3YZV7_9BACT</name>
<evidence type="ECO:0000313" key="4">
    <source>
        <dbReference type="EMBL" id="HGF33289.1"/>
    </source>
</evidence>
<comment type="caution">
    <text evidence="4">The sequence shown here is derived from an EMBL/GenBank/DDBJ whole genome shotgun (WGS) entry which is preliminary data.</text>
</comment>
<feature type="domain" description="GGDEF" evidence="3">
    <location>
        <begin position="67"/>
        <end position="201"/>
    </location>
</feature>
<dbReference type="InterPro" id="IPR029787">
    <property type="entry name" value="Nucleotide_cyclase"/>
</dbReference>
<dbReference type="PROSITE" id="PS50887">
    <property type="entry name" value="GGDEF"/>
    <property type="match status" value="1"/>
</dbReference>
<dbReference type="Gene3D" id="3.30.70.270">
    <property type="match status" value="1"/>
</dbReference>
<evidence type="ECO:0000256" key="1">
    <source>
        <dbReference type="ARBA" id="ARBA00012528"/>
    </source>
</evidence>
<protein>
    <recommendedName>
        <fullName evidence="1">diguanylate cyclase</fullName>
        <ecNumber evidence="1">2.7.7.65</ecNumber>
    </recommendedName>
</protein>
<dbReference type="InterPro" id="IPR000160">
    <property type="entry name" value="GGDEF_dom"/>
</dbReference>
<organism evidence="4">
    <name type="scientific">Desulfobacca acetoxidans</name>
    <dbReference type="NCBI Taxonomy" id="60893"/>
    <lineage>
        <taxon>Bacteria</taxon>
        <taxon>Pseudomonadati</taxon>
        <taxon>Thermodesulfobacteriota</taxon>
        <taxon>Desulfobaccia</taxon>
        <taxon>Desulfobaccales</taxon>
        <taxon>Desulfobaccaceae</taxon>
        <taxon>Desulfobacca</taxon>
    </lineage>
</organism>
<sequence length="234" mass="26293">MAPRARPPACPAGRADCPLRSEFLRLQEECRRLQKLSQTDPLTGLSNRRHLMACLDLEMERTRRTGLPTSLIMMDLDHFKRLNDTYGHQFGDAALRRVALILKDNVRKLDVCCRYGGEEFALLLPGTRQPQAVRLAHRLKDALARSWQEPRGQTGRLTASFGVATFTGHQDLTPEDFLRQADRWLFLAKAQGRDTVCHRGCFEGDPGIGLTPEEYRALFSINSPQDGKAGGTYG</sequence>
<reference evidence="4" key="1">
    <citation type="journal article" date="2020" name="mSystems">
        <title>Genome- and Community-Level Interaction Insights into Carbon Utilization and Element Cycling Functions of Hydrothermarchaeota in Hydrothermal Sediment.</title>
        <authorList>
            <person name="Zhou Z."/>
            <person name="Liu Y."/>
            <person name="Xu W."/>
            <person name="Pan J."/>
            <person name="Luo Z.H."/>
            <person name="Li M."/>
        </authorList>
    </citation>
    <scope>NUCLEOTIDE SEQUENCE [LARGE SCALE GENOMIC DNA]</scope>
    <source>
        <strain evidence="4">SpSt-897</strain>
    </source>
</reference>
<dbReference type="PANTHER" id="PTHR45138:SF9">
    <property type="entry name" value="DIGUANYLATE CYCLASE DGCM-RELATED"/>
    <property type="match status" value="1"/>
</dbReference>
<comment type="catalytic activity">
    <reaction evidence="2">
        <text>2 GTP = 3',3'-c-di-GMP + 2 diphosphate</text>
        <dbReference type="Rhea" id="RHEA:24898"/>
        <dbReference type="ChEBI" id="CHEBI:33019"/>
        <dbReference type="ChEBI" id="CHEBI:37565"/>
        <dbReference type="ChEBI" id="CHEBI:58805"/>
        <dbReference type="EC" id="2.7.7.65"/>
    </reaction>
</comment>
<dbReference type="SUPFAM" id="SSF55073">
    <property type="entry name" value="Nucleotide cyclase"/>
    <property type="match status" value="1"/>
</dbReference>
<dbReference type="InterPro" id="IPR043128">
    <property type="entry name" value="Rev_trsase/Diguanyl_cyclase"/>
</dbReference>
<dbReference type="NCBIfam" id="TIGR00254">
    <property type="entry name" value="GGDEF"/>
    <property type="match status" value="1"/>
</dbReference>
<dbReference type="FunFam" id="3.30.70.270:FF:000001">
    <property type="entry name" value="Diguanylate cyclase domain protein"/>
    <property type="match status" value="1"/>
</dbReference>
<dbReference type="InterPro" id="IPR050469">
    <property type="entry name" value="Diguanylate_Cyclase"/>
</dbReference>
<dbReference type="SMART" id="SM00267">
    <property type="entry name" value="GGDEF"/>
    <property type="match status" value="1"/>
</dbReference>
<accession>A0A7C3YZV7</accession>
<evidence type="ECO:0000256" key="2">
    <source>
        <dbReference type="ARBA" id="ARBA00034247"/>
    </source>
</evidence>
<proteinExistence type="predicted"/>
<dbReference type="AlphaFoldDB" id="A0A7C3YZV7"/>
<dbReference type="EC" id="2.7.7.65" evidence="1"/>
<dbReference type="GO" id="GO:0052621">
    <property type="term" value="F:diguanylate cyclase activity"/>
    <property type="evidence" value="ECO:0007669"/>
    <property type="project" value="UniProtKB-EC"/>
</dbReference>
<gene>
    <name evidence="4" type="ORF">ENW96_02725</name>
</gene>